<evidence type="ECO:0000313" key="2">
    <source>
        <dbReference type="Proteomes" id="UP001160148"/>
    </source>
</evidence>
<dbReference type="AlphaFoldDB" id="A0AAV0Y594"/>
<dbReference type="EMBL" id="CARXXK010001250">
    <property type="protein sequence ID" value="CAI6374994.1"/>
    <property type="molecule type" value="Genomic_DNA"/>
</dbReference>
<dbReference type="Proteomes" id="UP001160148">
    <property type="component" value="Unassembled WGS sequence"/>
</dbReference>
<proteinExistence type="predicted"/>
<gene>
    <name evidence="1" type="ORF">MEUPH1_LOCUS28550</name>
</gene>
<dbReference type="PANTHER" id="PTHR47331:SF5">
    <property type="entry name" value="RIBONUCLEASE H"/>
    <property type="match status" value="1"/>
</dbReference>
<accession>A0AAV0Y594</accession>
<comment type="caution">
    <text evidence="1">The sequence shown here is derived from an EMBL/GenBank/DDBJ whole genome shotgun (WGS) entry which is preliminary data.</text>
</comment>
<evidence type="ECO:0000313" key="1">
    <source>
        <dbReference type="EMBL" id="CAI6374994.1"/>
    </source>
</evidence>
<reference evidence="1 2" key="1">
    <citation type="submission" date="2023-01" db="EMBL/GenBank/DDBJ databases">
        <authorList>
            <person name="Whitehead M."/>
        </authorList>
    </citation>
    <scope>NUCLEOTIDE SEQUENCE [LARGE SCALE GENOMIC DNA]</scope>
</reference>
<name>A0AAV0Y594_9HEMI</name>
<sequence>MTKEDLVCEAHFIKTHYREKSGRYVVRLPFKEPPPTVNDSYQVAVSRFKRVERALKGQTTLWSMYKDFMYEYEHSNHMKLVQPGEQQPLIYLPHHHVCWLDSPSTKLRVVFDGSSKMNDGCSLNDRL</sequence>
<protein>
    <submittedName>
        <fullName evidence="1">Uncharacterized protein</fullName>
    </submittedName>
</protein>
<dbReference type="PANTHER" id="PTHR47331">
    <property type="entry name" value="PHD-TYPE DOMAIN-CONTAINING PROTEIN"/>
    <property type="match status" value="1"/>
</dbReference>
<organism evidence="1 2">
    <name type="scientific">Macrosiphum euphorbiae</name>
    <name type="common">potato aphid</name>
    <dbReference type="NCBI Taxonomy" id="13131"/>
    <lineage>
        <taxon>Eukaryota</taxon>
        <taxon>Metazoa</taxon>
        <taxon>Ecdysozoa</taxon>
        <taxon>Arthropoda</taxon>
        <taxon>Hexapoda</taxon>
        <taxon>Insecta</taxon>
        <taxon>Pterygota</taxon>
        <taxon>Neoptera</taxon>
        <taxon>Paraneoptera</taxon>
        <taxon>Hemiptera</taxon>
        <taxon>Sternorrhyncha</taxon>
        <taxon>Aphidomorpha</taxon>
        <taxon>Aphidoidea</taxon>
        <taxon>Aphididae</taxon>
        <taxon>Macrosiphini</taxon>
        <taxon>Macrosiphum</taxon>
    </lineage>
</organism>
<keyword evidence="2" id="KW-1185">Reference proteome</keyword>